<dbReference type="EMBL" id="JAAAIM010000234">
    <property type="protein sequence ID" value="KAG0291579.1"/>
    <property type="molecule type" value="Genomic_DNA"/>
</dbReference>
<comment type="caution">
    <text evidence="3">The sequence shown here is derived from an EMBL/GenBank/DDBJ whole genome shotgun (WGS) entry which is preliminary data.</text>
</comment>
<feature type="compositionally biased region" description="Low complexity" evidence="1">
    <location>
        <begin position="88"/>
        <end position="101"/>
    </location>
</feature>
<evidence type="ECO:0000256" key="2">
    <source>
        <dbReference type="SAM" id="Phobius"/>
    </source>
</evidence>
<protein>
    <submittedName>
        <fullName evidence="3">Uncharacterized protein</fullName>
    </submittedName>
</protein>
<feature type="compositionally biased region" description="Gly residues" evidence="1">
    <location>
        <begin position="366"/>
        <end position="375"/>
    </location>
</feature>
<feature type="compositionally biased region" description="Pro residues" evidence="1">
    <location>
        <begin position="12"/>
        <end position="31"/>
    </location>
</feature>
<feature type="region of interest" description="Disordered" evidence="1">
    <location>
        <begin position="160"/>
        <end position="222"/>
    </location>
</feature>
<feature type="compositionally biased region" description="Pro residues" evidence="1">
    <location>
        <begin position="403"/>
        <end position="414"/>
    </location>
</feature>
<feature type="compositionally biased region" description="Gly residues" evidence="1">
    <location>
        <begin position="102"/>
        <end position="112"/>
    </location>
</feature>
<feature type="region of interest" description="Disordered" evidence="1">
    <location>
        <begin position="585"/>
        <end position="664"/>
    </location>
</feature>
<proteinExistence type="predicted"/>
<feature type="compositionally biased region" description="Low complexity" evidence="1">
    <location>
        <begin position="62"/>
        <end position="77"/>
    </location>
</feature>
<evidence type="ECO:0000313" key="3">
    <source>
        <dbReference type="EMBL" id="KAG0291579.1"/>
    </source>
</evidence>
<name>A0ABQ7K6A7_9FUNG</name>
<feature type="compositionally biased region" description="Low complexity" evidence="1">
    <location>
        <begin position="335"/>
        <end position="344"/>
    </location>
</feature>
<keyword evidence="2" id="KW-0812">Transmembrane</keyword>
<feature type="compositionally biased region" description="Polar residues" evidence="1">
    <location>
        <begin position="418"/>
        <end position="428"/>
    </location>
</feature>
<feature type="compositionally biased region" description="Pro residues" evidence="1">
    <location>
        <begin position="173"/>
        <end position="182"/>
    </location>
</feature>
<accession>A0ABQ7K6A7</accession>
<keyword evidence="2" id="KW-0472">Membrane</keyword>
<keyword evidence="2" id="KW-1133">Transmembrane helix</keyword>
<feature type="region of interest" description="Disordered" evidence="1">
    <location>
        <begin position="316"/>
        <end position="546"/>
    </location>
</feature>
<feature type="transmembrane region" description="Helical" evidence="2">
    <location>
        <begin position="118"/>
        <end position="143"/>
    </location>
</feature>
<feature type="compositionally biased region" description="Low complexity" evidence="1">
    <location>
        <begin position="392"/>
        <end position="402"/>
    </location>
</feature>
<dbReference type="Proteomes" id="UP001194696">
    <property type="component" value="Unassembled WGS sequence"/>
</dbReference>
<gene>
    <name evidence="3" type="ORF">BGZ96_005047</name>
</gene>
<organism evidence="3 4">
    <name type="scientific">Linnemannia gamsii</name>
    <dbReference type="NCBI Taxonomy" id="64522"/>
    <lineage>
        <taxon>Eukaryota</taxon>
        <taxon>Fungi</taxon>
        <taxon>Fungi incertae sedis</taxon>
        <taxon>Mucoromycota</taxon>
        <taxon>Mortierellomycotina</taxon>
        <taxon>Mortierellomycetes</taxon>
        <taxon>Mortierellales</taxon>
        <taxon>Mortierellaceae</taxon>
        <taxon>Linnemannia</taxon>
    </lineage>
</organism>
<feature type="compositionally biased region" description="Low complexity" evidence="1">
    <location>
        <begin position="514"/>
        <end position="546"/>
    </location>
</feature>
<keyword evidence="4" id="KW-1185">Reference proteome</keyword>
<sequence>MATAPPKTSNPGPKPTTAPPIPSKPVVPPKPITTTNKPPVVPPVVPTVVPTLTNPIITVAPTTLTTKPPPTYTGGPVLTVGPSTKAITTSGLSGGNNTNNRGQGGSNSSGGDGDGMSAAAIGGLVAGLAIVLVGSVVGGFMLLKQRRKRMMFVGLGASATGSSSRYGGGDGYPDPPDLPRPPRAGFHQEGRPGSGTWSARSGYSGGGPPSSTGRRPYLNNHSDMFDEKGYHAEAAGLGGARMSVMGGGSGSGYSNNISGDSFTQLHDGRFVANGRRGDGSPGGYNGVQGDVDNHLYDAQEYDVRLYNKEMLSSSAAFLPSPPSSPDGPYHPEGVSPTESTSSSSARLPDAAGPTGQPSSPPLIGIVGPGSMGGGPNPRASGYYDGYNHVPLRSPSRSNMNMNGPPPSPHQPPMSPNGNFVNRSASRVSASIPYAPDGHPLFPPRPTSQYQHANYQQQYPGHQQQQYYGSPRSPPLQHMGGGGPSGTGYYLPRPESQYNHHGGSGGLNFPPSPHPYQQQQQQQRYLQHPNQQQLSPGPMSPMTSSSMTAYDHEDTLHSPQKYVNDEAASFEKHQVYEEIYVQPQEVSTASAGAPQALPTDQPTQDVAAPTGVAETPVVEANGGNDANEPTDLATLTPVVPKATSSPSPPPLPLSTKPSIGHISIS</sequence>
<reference evidence="3 4" key="1">
    <citation type="journal article" date="2020" name="Fungal Divers.">
        <title>Resolving the Mortierellaceae phylogeny through synthesis of multi-gene phylogenetics and phylogenomics.</title>
        <authorList>
            <person name="Vandepol N."/>
            <person name="Liber J."/>
            <person name="Desiro A."/>
            <person name="Na H."/>
            <person name="Kennedy M."/>
            <person name="Barry K."/>
            <person name="Grigoriev I.V."/>
            <person name="Miller A.N."/>
            <person name="O'Donnell K."/>
            <person name="Stajich J.E."/>
            <person name="Bonito G."/>
        </authorList>
    </citation>
    <scope>NUCLEOTIDE SEQUENCE [LARGE SCALE GENOMIC DNA]</scope>
    <source>
        <strain evidence="3 4">AD045</strain>
    </source>
</reference>
<evidence type="ECO:0000256" key="1">
    <source>
        <dbReference type="SAM" id="MobiDB-lite"/>
    </source>
</evidence>
<feature type="region of interest" description="Disordered" evidence="1">
    <location>
        <begin position="1"/>
        <end position="37"/>
    </location>
</feature>
<feature type="compositionally biased region" description="Low complexity" evidence="1">
    <location>
        <begin position="454"/>
        <end position="467"/>
    </location>
</feature>
<evidence type="ECO:0000313" key="4">
    <source>
        <dbReference type="Proteomes" id="UP001194696"/>
    </source>
</evidence>
<feature type="compositionally biased region" description="Polar residues" evidence="1">
    <location>
        <begin position="1"/>
        <end position="10"/>
    </location>
</feature>
<feature type="region of interest" description="Disordered" evidence="1">
    <location>
        <begin position="62"/>
        <end position="112"/>
    </location>
</feature>